<dbReference type="EMBL" id="BTGU01000115">
    <property type="protein sequence ID" value="GMN61656.1"/>
    <property type="molecule type" value="Genomic_DNA"/>
</dbReference>
<evidence type="ECO:0000313" key="2">
    <source>
        <dbReference type="EMBL" id="GMN61656.1"/>
    </source>
</evidence>
<organism evidence="2 3">
    <name type="scientific">Ficus carica</name>
    <name type="common">Common fig</name>
    <dbReference type="NCBI Taxonomy" id="3494"/>
    <lineage>
        <taxon>Eukaryota</taxon>
        <taxon>Viridiplantae</taxon>
        <taxon>Streptophyta</taxon>
        <taxon>Embryophyta</taxon>
        <taxon>Tracheophyta</taxon>
        <taxon>Spermatophyta</taxon>
        <taxon>Magnoliopsida</taxon>
        <taxon>eudicotyledons</taxon>
        <taxon>Gunneridae</taxon>
        <taxon>Pentapetalae</taxon>
        <taxon>rosids</taxon>
        <taxon>fabids</taxon>
        <taxon>Rosales</taxon>
        <taxon>Moraceae</taxon>
        <taxon>Ficeae</taxon>
        <taxon>Ficus</taxon>
    </lineage>
</organism>
<dbReference type="Gramene" id="FCD_00034554-RA">
    <property type="protein sequence ID" value="FCD_00034554-RA:cds"/>
    <property type="gene ID" value="FCD_00034554"/>
</dbReference>
<accession>A0AA88J5D9</accession>
<evidence type="ECO:0000256" key="1">
    <source>
        <dbReference type="SAM" id="MobiDB-lite"/>
    </source>
</evidence>
<dbReference type="Proteomes" id="UP001187192">
    <property type="component" value="Unassembled WGS sequence"/>
</dbReference>
<dbReference type="AlphaFoldDB" id="A0AA88J5D9"/>
<comment type="caution">
    <text evidence="2">The sequence shown here is derived from an EMBL/GenBank/DDBJ whole genome shotgun (WGS) entry which is preliminary data.</text>
</comment>
<feature type="region of interest" description="Disordered" evidence="1">
    <location>
        <begin position="1"/>
        <end position="54"/>
    </location>
</feature>
<reference evidence="2" key="1">
    <citation type="submission" date="2023-07" db="EMBL/GenBank/DDBJ databases">
        <title>draft genome sequence of fig (Ficus carica).</title>
        <authorList>
            <person name="Takahashi T."/>
            <person name="Nishimura K."/>
        </authorList>
    </citation>
    <scope>NUCLEOTIDE SEQUENCE</scope>
</reference>
<evidence type="ECO:0000313" key="3">
    <source>
        <dbReference type="Proteomes" id="UP001187192"/>
    </source>
</evidence>
<keyword evidence="3" id="KW-1185">Reference proteome</keyword>
<gene>
    <name evidence="2" type="ORF">TIFTF001_030755</name>
</gene>
<sequence length="54" mass="6107">MRVEEFLHGTSKVEEGRRDKVVHEEGRGEDKASQARECDADLQQGGHDDELGLR</sequence>
<feature type="compositionally biased region" description="Basic and acidic residues" evidence="1">
    <location>
        <begin position="1"/>
        <end position="39"/>
    </location>
</feature>
<name>A0AA88J5D9_FICCA</name>
<protein>
    <submittedName>
        <fullName evidence="2">Uncharacterized protein</fullName>
    </submittedName>
</protein>
<dbReference type="Gramene" id="FCD_00026928-RA">
    <property type="protein sequence ID" value="FCD_00026928-RA:cds"/>
    <property type="gene ID" value="FCD_00026928"/>
</dbReference>
<proteinExistence type="predicted"/>